<reference evidence="2 3" key="1">
    <citation type="submission" date="2019-12" db="EMBL/GenBank/DDBJ databases">
        <title>Comparative genomics gives insights into the taxonomy of the Azoarcus-Aromatoleum group and reveals separate origins of nif in the plant-associated Azoarcus and non-plant-associated Aromatoleum sub-groups.</title>
        <authorList>
            <person name="Lafos M."/>
            <person name="Maluk M."/>
            <person name="Batista M."/>
            <person name="Junghare M."/>
            <person name="Carmona M."/>
            <person name="Faoro H."/>
            <person name="Cruz L.M."/>
            <person name="Battistoni F."/>
            <person name="De Souza E."/>
            <person name="Pedrosa F."/>
            <person name="Chen W.-M."/>
            <person name="Poole P.S."/>
            <person name="Dixon R.A."/>
            <person name="James E.K."/>
        </authorList>
    </citation>
    <scope>NUCLEOTIDE SEQUENCE [LARGE SCALE GENOMIC DNA]</scope>
    <source>
        <strain evidence="2 3">PbN1</strain>
    </source>
</reference>
<protein>
    <submittedName>
        <fullName evidence="2">Uncharacterized protein</fullName>
    </submittedName>
</protein>
<gene>
    <name evidence="2" type="ORF">GPA24_13230</name>
</gene>
<organism evidence="2 3">
    <name type="scientific">Aromatoleum bremense</name>
    <dbReference type="NCBI Taxonomy" id="76115"/>
    <lineage>
        <taxon>Bacteria</taxon>
        <taxon>Pseudomonadati</taxon>
        <taxon>Pseudomonadota</taxon>
        <taxon>Betaproteobacteria</taxon>
        <taxon>Rhodocyclales</taxon>
        <taxon>Rhodocyclaceae</taxon>
        <taxon>Aromatoleum</taxon>
    </lineage>
</organism>
<evidence type="ECO:0000313" key="3">
    <source>
        <dbReference type="Proteomes" id="UP000633943"/>
    </source>
</evidence>
<feature type="compositionally biased region" description="Low complexity" evidence="1">
    <location>
        <begin position="88"/>
        <end position="102"/>
    </location>
</feature>
<comment type="caution">
    <text evidence="2">The sequence shown here is derived from an EMBL/GenBank/DDBJ whole genome shotgun (WGS) entry which is preliminary data.</text>
</comment>
<proteinExistence type="predicted"/>
<dbReference type="EMBL" id="WTVP01000037">
    <property type="protein sequence ID" value="NMG16487.1"/>
    <property type="molecule type" value="Genomic_DNA"/>
</dbReference>
<keyword evidence="3" id="KW-1185">Reference proteome</keyword>
<accession>A0ABX1NYF8</accession>
<sequence>MTPSGQLVRLPLAPCSAARILPYAASAVRVCGSARHAGHAIGIGAVRSPDRSPPTPPGMRVRTGRFEQLRLGEPRHAEPVEVAGLAPARAAGAGPAAGVRPRASVRTVRA</sequence>
<name>A0ABX1NYF8_9RHOO</name>
<evidence type="ECO:0000313" key="2">
    <source>
        <dbReference type="EMBL" id="NMG16487.1"/>
    </source>
</evidence>
<evidence type="ECO:0000256" key="1">
    <source>
        <dbReference type="SAM" id="MobiDB-lite"/>
    </source>
</evidence>
<feature type="region of interest" description="Disordered" evidence="1">
    <location>
        <begin position="88"/>
        <end position="110"/>
    </location>
</feature>
<dbReference type="Proteomes" id="UP000633943">
    <property type="component" value="Unassembled WGS sequence"/>
</dbReference>